<gene>
    <name evidence="2" type="ORF">DWX90_10320</name>
</gene>
<evidence type="ECO:0000313" key="3">
    <source>
        <dbReference type="Proteomes" id="UP000286113"/>
    </source>
</evidence>
<dbReference type="EMBL" id="QRVN01000021">
    <property type="protein sequence ID" value="RGS46399.1"/>
    <property type="molecule type" value="Genomic_DNA"/>
</dbReference>
<sequence length="390" mass="45073">MNILFLQRLWPVYGGGETVTITLANEMVSRGWNVGVLYFKHNTRDNLPYINPAIKAILVENVDCDQFHQNPKDAKKAISMAKKYIEENNVEFIIDQWWDPQYIRGLKGYHGVKVAKCLHTAFFVPRFDGVGVKATLRRILKPLYLYHKKKKSIRNVTNYLAYVNKYVFLSSSFQKQYQHMNHDDDSAKFDSIPNPAPYNTIISEANLLAKDKTVLVVSRMEEHVKCLSRVIKAWSIIEADSHFNEWKLVFVGEGRNLSDYKRQSKELGLSRISFEGFQDPRPYYEKAQLFLMTSALEGFGMTLVEAQQYGVVPIVMDTFLSLHDIITNNKNGLITSPGNIEEFAAAIMKLLADEQLRTKMARQCLVECQRFFANKVVDQWEKMFLELDKQ</sequence>
<dbReference type="GO" id="GO:0016757">
    <property type="term" value="F:glycosyltransferase activity"/>
    <property type="evidence" value="ECO:0007669"/>
    <property type="project" value="InterPro"/>
</dbReference>
<protein>
    <submittedName>
        <fullName evidence="2">Glycosyltransferase</fullName>
    </submittedName>
</protein>
<evidence type="ECO:0000259" key="1">
    <source>
        <dbReference type="Pfam" id="PF00534"/>
    </source>
</evidence>
<dbReference type="PANTHER" id="PTHR12526">
    <property type="entry name" value="GLYCOSYLTRANSFERASE"/>
    <property type="match status" value="1"/>
</dbReference>
<reference evidence="2 3" key="1">
    <citation type="submission" date="2018-08" db="EMBL/GenBank/DDBJ databases">
        <title>A genome reference for cultivated species of the human gut microbiota.</title>
        <authorList>
            <person name="Zou Y."/>
            <person name="Xue W."/>
            <person name="Luo G."/>
        </authorList>
    </citation>
    <scope>NUCLEOTIDE SEQUENCE [LARGE SCALE GENOMIC DNA]</scope>
    <source>
        <strain evidence="2 3">AF22-1</strain>
    </source>
</reference>
<dbReference type="AlphaFoldDB" id="A0AA92W1V6"/>
<dbReference type="Gene3D" id="3.40.50.2000">
    <property type="entry name" value="Glycogen Phosphorylase B"/>
    <property type="match status" value="2"/>
</dbReference>
<dbReference type="SUPFAM" id="SSF53756">
    <property type="entry name" value="UDP-Glycosyltransferase/glycogen phosphorylase"/>
    <property type="match status" value="1"/>
</dbReference>
<dbReference type="Proteomes" id="UP000286113">
    <property type="component" value="Unassembled WGS sequence"/>
</dbReference>
<name>A0AA92W1V6_9BACT</name>
<accession>A0AA92W1V6</accession>
<dbReference type="Pfam" id="PF00534">
    <property type="entry name" value="Glycos_transf_1"/>
    <property type="match status" value="1"/>
</dbReference>
<proteinExistence type="predicted"/>
<comment type="caution">
    <text evidence="2">The sequence shown here is derived from an EMBL/GenBank/DDBJ whole genome shotgun (WGS) entry which is preliminary data.</text>
</comment>
<dbReference type="PANTHER" id="PTHR12526:SF628">
    <property type="entry name" value="MANNOSYLGLUCOSYLGLYCERATE SYNTHASE"/>
    <property type="match status" value="1"/>
</dbReference>
<organism evidence="2 3">
    <name type="scientific">Segatella copri</name>
    <dbReference type="NCBI Taxonomy" id="165179"/>
    <lineage>
        <taxon>Bacteria</taxon>
        <taxon>Pseudomonadati</taxon>
        <taxon>Bacteroidota</taxon>
        <taxon>Bacteroidia</taxon>
        <taxon>Bacteroidales</taxon>
        <taxon>Prevotellaceae</taxon>
        <taxon>Segatella</taxon>
    </lineage>
</organism>
<dbReference type="InterPro" id="IPR001296">
    <property type="entry name" value="Glyco_trans_1"/>
</dbReference>
<feature type="domain" description="Glycosyl transferase family 1" evidence="1">
    <location>
        <begin position="207"/>
        <end position="362"/>
    </location>
</feature>
<evidence type="ECO:0000313" key="2">
    <source>
        <dbReference type="EMBL" id="RGS46399.1"/>
    </source>
</evidence>